<keyword evidence="1 2" id="KW-0238">DNA-binding</keyword>
<organism evidence="5 6">
    <name type="scientific">Pyxidicoccus parkwayensis</name>
    <dbReference type="NCBI Taxonomy" id="2813578"/>
    <lineage>
        <taxon>Bacteria</taxon>
        <taxon>Pseudomonadati</taxon>
        <taxon>Myxococcota</taxon>
        <taxon>Myxococcia</taxon>
        <taxon>Myxococcales</taxon>
        <taxon>Cystobacterineae</taxon>
        <taxon>Myxococcaceae</taxon>
        <taxon>Pyxidicoccus</taxon>
    </lineage>
</organism>
<dbReference type="PROSITE" id="PS00018">
    <property type="entry name" value="EF_HAND_1"/>
    <property type="match status" value="1"/>
</dbReference>
<keyword evidence="2" id="KW-0227">DNA damage</keyword>
<dbReference type="RefSeq" id="WP_206725169.1">
    <property type="nucleotide sequence ID" value="NZ_CP071090.1"/>
</dbReference>
<dbReference type="InterPro" id="IPR016194">
    <property type="entry name" value="SPOC-like_C_dom_sf"/>
</dbReference>
<feature type="region of interest" description="Disordered" evidence="3">
    <location>
        <begin position="229"/>
        <end position="252"/>
    </location>
</feature>
<protein>
    <recommendedName>
        <fullName evidence="2">Non-homologous end joining protein Ku</fullName>
    </recommendedName>
</protein>
<dbReference type="InterPro" id="IPR006164">
    <property type="entry name" value="DNA_bd_Ku70/Ku80"/>
</dbReference>
<dbReference type="Pfam" id="PF02735">
    <property type="entry name" value="Ku"/>
    <property type="match status" value="1"/>
</dbReference>
<dbReference type="SUPFAM" id="SSF100939">
    <property type="entry name" value="SPOC domain-like"/>
    <property type="match status" value="1"/>
</dbReference>
<proteinExistence type="inferred from homology"/>
<comment type="subunit">
    <text evidence="2">Homodimer. Interacts with LigD.</text>
</comment>
<dbReference type="InterPro" id="IPR009187">
    <property type="entry name" value="Prok_Ku"/>
</dbReference>
<feature type="domain" description="Ku" evidence="4">
    <location>
        <begin position="53"/>
        <end position="181"/>
    </location>
</feature>
<evidence type="ECO:0000256" key="1">
    <source>
        <dbReference type="ARBA" id="ARBA00023125"/>
    </source>
</evidence>
<dbReference type="NCBIfam" id="TIGR02772">
    <property type="entry name" value="Ku_bact"/>
    <property type="match status" value="1"/>
</dbReference>
<dbReference type="PIRSF" id="PIRSF006493">
    <property type="entry name" value="Prok_Ku"/>
    <property type="match status" value="1"/>
</dbReference>
<dbReference type="Gene3D" id="2.40.290.10">
    <property type="match status" value="1"/>
</dbReference>
<dbReference type="HAMAP" id="MF_01875">
    <property type="entry name" value="Prokaryotic_Ku"/>
    <property type="match status" value="1"/>
</dbReference>
<gene>
    <name evidence="2" type="primary">ku</name>
    <name evidence="5" type="ORF">JY651_01010</name>
</gene>
<evidence type="ECO:0000256" key="2">
    <source>
        <dbReference type="HAMAP-Rule" id="MF_01875"/>
    </source>
</evidence>
<keyword evidence="6" id="KW-1185">Reference proteome</keyword>
<evidence type="ECO:0000259" key="4">
    <source>
        <dbReference type="SMART" id="SM00559"/>
    </source>
</evidence>
<keyword evidence="2" id="KW-0234">DNA repair</keyword>
<dbReference type="PANTHER" id="PTHR41251">
    <property type="entry name" value="NON-HOMOLOGOUS END JOINING PROTEIN KU"/>
    <property type="match status" value="1"/>
</dbReference>
<dbReference type="EMBL" id="CP071090">
    <property type="protein sequence ID" value="QSQ23597.1"/>
    <property type="molecule type" value="Genomic_DNA"/>
</dbReference>
<dbReference type="PANTHER" id="PTHR41251:SF1">
    <property type="entry name" value="NON-HOMOLOGOUS END JOINING PROTEIN KU"/>
    <property type="match status" value="1"/>
</dbReference>
<comment type="similarity">
    <text evidence="2">Belongs to the prokaryotic Ku family.</text>
</comment>
<evidence type="ECO:0000313" key="6">
    <source>
        <dbReference type="Proteomes" id="UP000662747"/>
    </source>
</evidence>
<sequence>MSRPVWVGSLSFGLVSVPVRLYSAVSPAQVQFHLLHDADGARIQNKRVCSADGAEVPYEHVVKGYELEDGRHVTVTRGELEAFDPDSSHVIELEEFVEAVEIDPVYYDTPYHLVPAEGAERAYSLLVATLQEAGRVGIGRFVLYQKGHLCAVRPHGRGLLLSTLHYAEEVISQDSLAELALAGERPQERELEAALHLVEARATHFEPHRYHDVHRERLLAFLERRAARTRPRGAERRPVVHAGATAEPPSRSDLLAALERSVAALKAGQPLPPETGSLRLRPQAMAREARERSGAGTSGSTAQKSQPMEDEGEKPSS</sequence>
<accession>A0ABX7NXF4</accession>
<keyword evidence="2" id="KW-0233">DNA recombination</keyword>
<comment type="function">
    <text evidence="2">With LigD forms a non-homologous end joining (NHEJ) DNA repair enzyme, which repairs dsDNA breaks with reduced fidelity. Binds linear dsDNA with 5'- and 3'- overhangs but not closed circular dsDNA nor ssDNA. Recruits and stimulates the ligase activity of LigD.</text>
</comment>
<feature type="region of interest" description="Disordered" evidence="3">
    <location>
        <begin position="266"/>
        <end position="317"/>
    </location>
</feature>
<dbReference type="InterPro" id="IPR018247">
    <property type="entry name" value="EF_Hand_1_Ca_BS"/>
</dbReference>
<reference evidence="5 6" key="1">
    <citation type="submission" date="2021-02" db="EMBL/GenBank/DDBJ databases">
        <title>De Novo genome assembly of isolated myxobacteria.</title>
        <authorList>
            <person name="Stevens D.C."/>
        </authorList>
    </citation>
    <scope>NUCLEOTIDE SEQUENCE [LARGE SCALE GENOMIC DNA]</scope>
    <source>
        <strain evidence="6">SCPEA02</strain>
    </source>
</reference>
<dbReference type="SMART" id="SM00559">
    <property type="entry name" value="Ku78"/>
    <property type="match status" value="1"/>
</dbReference>
<evidence type="ECO:0000256" key="3">
    <source>
        <dbReference type="SAM" id="MobiDB-lite"/>
    </source>
</evidence>
<dbReference type="Proteomes" id="UP000662747">
    <property type="component" value="Chromosome"/>
</dbReference>
<name>A0ABX7NXF4_9BACT</name>
<feature type="compositionally biased region" description="Basic and acidic residues" evidence="3">
    <location>
        <begin position="229"/>
        <end position="238"/>
    </location>
</feature>
<dbReference type="CDD" id="cd00789">
    <property type="entry name" value="KU_like"/>
    <property type="match status" value="1"/>
</dbReference>
<evidence type="ECO:0000313" key="5">
    <source>
        <dbReference type="EMBL" id="QSQ23597.1"/>
    </source>
</evidence>
<feature type="compositionally biased region" description="Acidic residues" evidence="3">
    <location>
        <begin position="308"/>
        <end position="317"/>
    </location>
</feature>